<proteinExistence type="predicted"/>
<dbReference type="AlphaFoldDB" id="A0AAD1Y5Z8"/>
<dbReference type="Proteomes" id="UP001295684">
    <property type="component" value="Unassembled WGS sequence"/>
</dbReference>
<gene>
    <name evidence="1" type="ORF">ECRASSUSDP1_LOCUS26687</name>
</gene>
<keyword evidence="2" id="KW-1185">Reference proteome</keyword>
<sequence length="269" mass="30887">MLCGNKVYEEGYAKILSLEKSLLIESKEQDFQRCASIHSNIYSHEIWAKPLVPGTRVHPDEYYSLSSESLTSVNFARKLNKLKFFDIDHISISNFNSKAKHFSNFLNFSLPNRANRVNISSTNLVKLKSSRFFIPEIRSSSKTIKAVFFNTFWFNRRQLKRVITSFRHVEILGLDYCKLSVPNAPDFSKALKNCQINNLSFWGSGHPKLNNWVNNLDEFKNLIQGFASSPDCRLSLKTVCIKRCGIEVNEAEQIFAENQLEGVEIFGDL</sequence>
<accession>A0AAD1Y5Z8</accession>
<protein>
    <submittedName>
        <fullName evidence="1">Uncharacterized protein</fullName>
    </submittedName>
</protein>
<reference evidence="1" key="1">
    <citation type="submission" date="2023-07" db="EMBL/GenBank/DDBJ databases">
        <authorList>
            <consortium name="AG Swart"/>
            <person name="Singh M."/>
            <person name="Singh A."/>
            <person name="Seah K."/>
            <person name="Emmerich C."/>
        </authorList>
    </citation>
    <scope>NUCLEOTIDE SEQUENCE</scope>
    <source>
        <strain evidence="1">DP1</strain>
    </source>
</reference>
<evidence type="ECO:0000313" key="2">
    <source>
        <dbReference type="Proteomes" id="UP001295684"/>
    </source>
</evidence>
<organism evidence="1 2">
    <name type="scientific">Euplotes crassus</name>
    <dbReference type="NCBI Taxonomy" id="5936"/>
    <lineage>
        <taxon>Eukaryota</taxon>
        <taxon>Sar</taxon>
        <taxon>Alveolata</taxon>
        <taxon>Ciliophora</taxon>
        <taxon>Intramacronucleata</taxon>
        <taxon>Spirotrichea</taxon>
        <taxon>Hypotrichia</taxon>
        <taxon>Euplotida</taxon>
        <taxon>Euplotidae</taxon>
        <taxon>Moneuplotes</taxon>
    </lineage>
</organism>
<name>A0AAD1Y5Z8_EUPCR</name>
<evidence type="ECO:0000313" key="1">
    <source>
        <dbReference type="EMBL" id="CAI2385139.1"/>
    </source>
</evidence>
<dbReference type="EMBL" id="CAMPGE010027520">
    <property type="protein sequence ID" value="CAI2385139.1"/>
    <property type="molecule type" value="Genomic_DNA"/>
</dbReference>
<comment type="caution">
    <text evidence="1">The sequence shown here is derived from an EMBL/GenBank/DDBJ whole genome shotgun (WGS) entry which is preliminary data.</text>
</comment>